<dbReference type="STRING" id="67767.A0A0J7JTH9"/>
<protein>
    <submittedName>
        <fullName evidence="4">Nuclease harbi1</fullName>
    </submittedName>
</protein>
<dbReference type="OrthoDB" id="7523059at2759"/>
<dbReference type="GO" id="GO:0046872">
    <property type="term" value="F:metal ion binding"/>
    <property type="evidence" value="ECO:0007669"/>
    <property type="project" value="UniProtKB-KW"/>
</dbReference>
<sequence>MPEPSMEMWIEITDQFYLKTDFPNCVGAVDGKHIRCINPRKGGSNFFNYKKFYSIILMAVANANHSFVAIDVGAYGKGGDSVVFRNSPLGKKLYLDCLNLPPPRCLPKNPQPFVIVGDEAFKLSTNLLRPYPARELNATKL</sequence>
<evidence type="ECO:0000313" key="4">
    <source>
        <dbReference type="EMBL" id="KMQ81578.1"/>
    </source>
</evidence>
<evidence type="ECO:0000313" key="5">
    <source>
        <dbReference type="Proteomes" id="UP000036403"/>
    </source>
</evidence>
<keyword evidence="2" id="KW-0479">Metal-binding</keyword>
<dbReference type="EMBL" id="LBMM01033973">
    <property type="protein sequence ID" value="KMQ81578.1"/>
    <property type="molecule type" value="Genomic_DNA"/>
</dbReference>
<comment type="caution">
    <text evidence="4">The sequence shown here is derived from an EMBL/GenBank/DDBJ whole genome shotgun (WGS) entry which is preliminary data.</text>
</comment>
<evidence type="ECO:0000256" key="1">
    <source>
        <dbReference type="ARBA" id="ARBA00001968"/>
    </source>
</evidence>
<dbReference type="AlphaFoldDB" id="A0A0J7JTH9"/>
<dbReference type="Proteomes" id="UP000036403">
    <property type="component" value="Unassembled WGS sequence"/>
</dbReference>
<comment type="cofactor">
    <cofactor evidence="1">
        <name>a divalent metal cation</name>
        <dbReference type="ChEBI" id="CHEBI:60240"/>
    </cofactor>
</comment>
<feature type="domain" description="DDE Tnp4" evidence="3">
    <location>
        <begin position="29"/>
        <end position="132"/>
    </location>
</feature>
<proteinExistence type="predicted"/>
<accession>A0A0J7JTH9</accession>
<evidence type="ECO:0000259" key="3">
    <source>
        <dbReference type="Pfam" id="PF13359"/>
    </source>
</evidence>
<dbReference type="Pfam" id="PF13359">
    <property type="entry name" value="DDE_Tnp_4"/>
    <property type="match status" value="1"/>
</dbReference>
<dbReference type="InterPro" id="IPR027806">
    <property type="entry name" value="HARBI1_dom"/>
</dbReference>
<gene>
    <name evidence="4" type="ORF">RF55_25904</name>
</gene>
<dbReference type="PaxDb" id="67767-A0A0J7JTH9"/>
<organism evidence="4 5">
    <name type="scientific">Lasius niger</name>
    <name type="common">Black garden ant</name>
    <dbReference type="NCBI Taxonomy" id="67767"/>
    <lineage>
        <taxon>Eukaryota</taxon>
        <taxon>Metazoa</taxon>
        <taxon>Ecdysozoa</taxon>
        <taxon>Arthropoda</taxon>
        <taxon>Hexapoda</taxon>
        <taxon>Insecta</taxon>
        <taxon>Pterygota</taxon>
        <taxon>Neoptera</taxon>
        <taxon>Endopterygota</taxon>
        <taxon>Hymenoptera</taxon>
        <taxon>Apocrita</taxon>
        <taxon>Aculeata</taxon>
        <taxon>Formicoidea</taxon>
        <taxon>Formicidae</taxon>
        <taxon>Formicinae</taxon>
        <taxon>Lasius</taxon>
        <taxon>Lasius</taxon>
    </lineage>
</organism>
<reference evidence="4 5" key="1">
    <citation type="submission" date="2015-04" db="EMBL/GenBank/DDBJ databases">
        <title>Lasius niger genome sequencing.</title>
        <authorList>
            <person name="Konorov E.A."/>
            <person name="Nikitin M.A."/>
            <person name="Kirill M.V."/>
            <person name="Chang P."/>
        </authorList>
    </citation>
    <scope>NUCLEOTIDE SEQUENCE [LARGE SCALE GENOMIC DNA]</scope>
    <source>
        <tissue evidence="4">Whole</tissue>
    </source>
</reference>
<keyword evidence="5" id="KW-1185">Reference proteome</keyword>
<name>A0A0J7JTH9_LASNI</name>
<evidence type="ECO:0000256" key="2">
    <source>
        <dbReference type="ARBA" id="ARBA00022723"/>
    </source>
</evidence>